<evidence type="ECO:0000313" key="7">
    <source>
        <dbReference type="Proteomes" id="UP001149090"/>
    </source>
</evidence>
<protein>
    <submittedName>
        <fullName evidence="6">Solute carrier family 35 member f6</fullName>
    </submittedName>
</protein>
<feature type="transmembrane region" description="Helical" evidence="5">
    <location>
        <begin position="259"/>
        <end position="276"/>
    </location>
</feature>
<keyword evidence="3 5" id="KW-1133">Transmembrane helix</keyword>
<evidence type="ECO:0000313" key="6">
    <source>
        <dbReference type="EMBL" id="KAJ5080371.1"/>
    </source>
</evidence>
<sequence>MKQKFMPKSVSFILICIFGTATVCLSKASFQFSSKGTNSEHKFEKPWSLTDLVFLSSIFLLLIDKIGKCCDKKNQNYQQLPIYRNQKQWKIFLYVIVPSIFDLISKIFLFVALIDLPAGIWQIYRSSIIIFSGIFSLFFLNRKFYIFNWVGILFIIFGLLISLFSEYMKSESDKNSKLVGVIYVLIAQFFLSIQSILENHLYQRIYISKMRISGLQGLFSFILTSAIISIIYFAIGTENNGPKEDIVDTFHMLKNNHNLLYVVIIFFVTSLFYQFSSIHGSLSRSSRMIALAECIRIILIWVLDLIIHYFWSDSFGVEWKSTYSYLQLVIF</sequence>
<evidence type="ECO:0000256" key="4">
    <source>
        <dbReference type="ARBA" id="ARBA00023136"/>
    </source>
</evidence>
<dbReference type="SUPFAM" id="SSF103481">
    <property type="entry name" value="Multidrug resistance efflux transporter EmrE"/>
    <property type="match status" value="1"/>
</dbReference>
<feature type="transmembrane region" description="Helical" evidence="5">
    <location>
        <begin position="218"/>
        <end position="235"/>
    </location>
</feature>
<evidence type="ECO:0000256" key="2">
    <source>
        <dbReference type="ARBA" id="ARBA00022692"/>
    </source>
</evidence>
<evidence type="ECO:0000256" key="1">
    <source>
        <dbReference type="ARBA" id="ARBA00004141"/>
    </source>
</evidence>
<keyword evidence="2 5" id="KW-0812">Transmembrane</keyword>
<dbReference type="InterPro" id="IPR007271">
    <property type="entry name" value="Nuc_sug_transpt"/>
</dbReference>
<feature type="transmembrane region" description="Helical" evidence="5">
    <location>
        <begin position="46"/>
        <end position="63"/>
    </location>
</feature>
<dbReference type="EMBL" id="JAPDFW010000011">
    <property type="protein sequence ID" value="KAJ5080371.1"/>
    <property type="molecule type" value="Genomic_DNA"/>
</dbReference>
<dbReference type="GO" id="GO:0015165">
    <property type="term" value="F:pyrimidine nucleotide-sugar transmembrane transporter activity"/>
    <property type="evidence" value="ECO:0007669"/>
    <property type="project" value="InterPro"/>
</dbReference>
<organism evidence="6 7">
    <name type="scientific">Anaeramoeba ignava</name>
    <name type="common">Anaerobic marine amoeba</name>
    <dbReference type="NCBI Taxonomy" id="1746090"/>
    <lineage>
        <taxon>Eukaryota</taxon>
        <taxon>Metamonada</taxon>
        <taxon>Anaeramoebidae</taxon>
        <taxon>Anaeramoeba</taxon>
    </lineage>
</organism>
<feature type="transmembrane region" description="Helical" evidence="5">
    <location>
        <begin position="288"/>
        <end position="311"/>
    </location>
</feature>
<dbReference type="Proteomes" id="UP001149090">
    <property type="component" value="Unassembled WGS sequence"/>
</dbReference>
<dbReference type="InterPro" id="IPR037185">
    <property type="entry name" value="EmrE-like"/>
</dbReference>
<keyword evidence="7" id="KW-1185">Reference proteome</keyword>
<evidence type="ECO:0000256" key="5">
    <source>
        <dbReference type="SAM" id="Phobius"/>
    </source>
</evidence>
<dbReference type="GO" id="GO:0000139">
    <property type="term" value="C:Golgi membrane"/>
    <property type="evidence" value="ECO:0007669"/>
    <property type="project" value="InterPro"/>
</dbReference>
<feature type="transmembrane region" description="Helical" evidence="5">
    <location>
        <begin position="177"/>
        <end position="197"/>
    </location>
</feature>
<keyword evidence="4 5" id="KW-0472">Membrane</keyword>
<proteinExistence type="predicted"/>
<gene>
    <name evidence="6" type="ORF">M0811_03856</name>
</gene>
<feature type="transmembrane region" description="Helical" evidence="5">
    <location>
        <begin position="120"/>
        <end position="139"/>
    </location>
</feature>
<dbReference type="OMA" id="HTIHTYE"/>
<reference evidence="6" key="1">
    <citation type="submission" date="2022-10" db="EMBL/GenBank/DDBJ databases">
        <title>Novel sulphate-reducing endosymbionts in the free-living metamonad Anaeramoeba.</title>
        <authorList>
            <person name="Jerlstrom-Hultqvist J."/>
            <person name="Cepicka I."/>
            <person name="Gallot-Lavallee L."/>
            <person name="Salas-Leiva D."/>
            <person name="Curtis B.A."/>
            <person name="Zahonova K."/>
            <person name="Pipaliya S."/>
            <person name="Dacks J."/>
            <person name="Roger A.J."/>
        </authorList>
    </citation>
    <scope>NUCLEOTIDE SEQUENCE</scope>
    <source>
        <strain evidence="6">BMAN</strain>
    </source>
</reference>
<dbReference type="AlphaFoldDB" id="A0A9Q0LXE0"/>
<dbReference type="Pfam" id="PF04142">
    <property type="entry name" value="Nuc_sug_transp"/>
    <property type="match status" value="1"/>
</dbReference>
<comment type="caution">
    <text evidence="6">The sequence shown here is derived from an EMBL/GenBank/DDBJ whole genome shotgun (WGS) entry which is preliminary data.</text>
</comment>
<accession>A0A9Q0LXE0</accession>
<evidence type="ECO:0000256" key="3">
    <source>
        <dbReference type="ARBA" id="ARBA00022989"/>
    </source>
</evidence>
<comment type="subcellular location">
    <subcellularLocation>
        <location evidence="1">Membrane</location>
        <topology evidence="1">Multi-pass membrane protein</topology>
    </subcellularLocation>
</comment>
<feature type="transmembrane region" description="Helical" evidence="5">
    <location>
        <begin position="146"/>
        <end position="165"/>
    </location>
</feature>
<dbReference type="PANTHER" id="PTHR13146">
    <property type="match status" value="1"/>
</dbReference>
<name>A0A9Q0LXE0_ANAIG</name>
<feature type="transmembrane region" description="Helical" evidence="5">
    <location>
        <begin position="91"/>
        <end position="114"/>
    </location>
</feature>